<keyword evidence="2" id="KW-0326">Glycosidase</keyword>
<dbReference type="EMBL" id="JANRHH010000023">
    <property type="protein sequence ID" value="MDN4593318.1"/>
    <property type="molecule type" value="Genomic_DNA"/>
</dbReference>
<dbReference type="InterPro" id="IPR045857">
    <property type="entry name" value="O16G_dom_2"/>
</dbReference>
<proteinExistence type="inferred from homology"/>
<dbReference type="InterPro" id="IPR006047">
    <property type="entry name" value="GH13_cat_dom"/>
</dbReference>
<dbReference type="SMART" id="SM00642">
    <property type="entry name" value="Aamy"/>
    <property type="match status" value="1"/>
</dbReference>
<protein>
    <submittedName>
        <fullName evidence="4">Alpha-amylase family glycosyl hydrolase</fullName>
    </submittedName>
</protein>
<name>A0ABT8IKL2_9BACL</name>
<dbReference type="Gene3D" id="3.90.400.10">
    <property type="entry name" value="Oligo-1,6-glucosidase, Domain 2"/>
    <property type="match status" value="1"/>
</dbReference>
<evidence type="ECO:0000313" key="5">
    <source>
        <dbReference type="Proteomes" id="UP001174196"/>
    </source>
</evidence>
<evidence type="ECO:0000259" key="3">
    <source>
        <dbReference type="SMART" id="SM00642"/>
    </source>
</evidence>
<dbReference type="Proteomes" id="UP001174196">
    <property type="component" value="Unassembled WGS sequence"/>
</dbReference>
<comment type="caution">
    <text evidence="4">The sequence shown here is derived from an EMBL/GenBank/DDBJ whole genome shotgun (WGS) entry which is preliminary data.</text>
</comment>
<dbReference type="Pfam" id="PF00128">
    <property type="entry name" value="Alpha-amylase"/>
    <property type="match status" value="1"/>
</dbReference>
<dbReference type="GO" id="GO:0016787">
    <property type="term" value="F:hydrolase activity"/>
    <property type="evidence" value="ECO:0007669"/>
    <property type="project" value="UniProtKB-KW"/>
</dbReference>
<dbReference type="PANTHER" id="PTHR10357">
    <property type="entry name" value="ALPHA-AMYLASE FAMILY MEMBER"/>
    <property type="match status" value="1"/>
</dbReference>
<dbReference type="SUPFAM" id="SSF51445">
    <property type="entry name" value="(Trans)glycosidases"/>
    <property type="match status" value="1"/>
</dbReference>
<evidence type="ECO:0000313" key="4">
    <source>
        <dbReference type="EMBL" id="MDN4593318.1"/>
    </source>
</evidence>
<accession>A0ABT8IKL2</accession>
<organism evidence="4 5">
    <name type="scientific">Polycladomyces subterraneus</name>
    <dbReference type="NCBI Taxonomy" id="1016997"/>
    <lineage>
        <taxon>Bacteria</taxon>
        <taxon>Bacillati</taxon>
        <taxon>Bacillota</taxon>
        <taxon>Bacilli</taxon>
        <taxon>Bacillales</taxon>
        <taxon>Thermoactinomycetaceae</taxon>
        <taxon>Polycladomyces</taxon>
    </lineage>
</organism>
<keyword evidence="4" id="KW-0378">Hydrolase</keyword>
<dbReference type="Gene3D" id="3.20.20.80">
    <property type="entry name" value="Glycosidases"/>
    <property type="match status" value="1"/>
</dbReference>
<reference evidence="4" key="1">
    <citation type="submission" date="2022-08" db="EMBL/GenBank/DDBJ databases">
        <title>Polycladomyces zharkentsis sp. nov., a novel thermophilic CMC and starch-degrading bacterium isolated from a geothermal spring in Kazakhstan.</title>
        <authorList>
            <person name="Mashzhan A."/>
            <person name="Kistaubaeva A."/>
            <person name="Javier-Lopez R."/>
            <person name="Birkeland N.-K."/>
        </authorList>
    </citation>
    <scope>NUCLEOTIDE SEQUENCE</scope>
    <source>
        <strain evidence="4">KSR 13</strain>
    </source>
</reference>
<dbReference type="PANTHER" id="PTHR10357:SF179">
    <property type="entry name" value="NEUTRAL AND BASIC AMINO ACID TRANSPORT PROTEIN RBAT"/>
    <property type="match status" value="1"/>
</dbReference>
<evidence type="ECO:0000256" key="1">
    <source>
        <dbReference type="ARBA" id="ARBA00008061"/>
    </source>
</evidence>
<gene>
    <name evidence="4" type="ORF">NWF35_05265</name>
</gene>
<comment type="similarity">
    <text evidence="1">Belongs to the glycosyl hydrolase 13 family.</text>
</comment>
<evidence type="ECO:0000256" key="2">
    <source>
        <dbReference type="ARBA" id="ARBA00023295"/>
    </source>
</evidence>
<feature type="domain" description="Glycosyl hydrolase family 13 catalytic" evidence="3">
    <location>
        <begin position="2"/>
        <end position="265"/>
    </location>
</feature>
<dbReference type="InterPro" id="IPR017853">
    <property type="entry name" value="GH"/>
</dbReference>
<keyword evidence="5" id="KW-1185">Reference proteome</keyword>
<sequence length="267" mass="31297">MDYLNDGHPRSGNDLEVDGLWLMPITKSPSYHKYDVVDYYQVDPQYGTLEDFRRLIREAHKRGIKVIIDLVVNHTSNQHPWFVSASKDKNSPYRDYYIWADAETDIHEKVPWGQPVWHETYPGSGDYYYGLFWSGMPELNYDNPRVREEIIKIGKFWLKQGADGFRLDAAKYIYPDTLEAKNHEWWSQFRREMQKVKPNVYLVGEVWDAKERVAPYYGELDTLFNFDLSDRILQSLQQAQDAGIAALAAETGRMYVTSIPVPSTRHF</sequence>